<name>A0AA35S0M1_GEOBA</name>
<feature type="domain" description="PHD-type" evidence="6">
    <location>
        <begin position="1460"/>
        <end position="1587"/>
    </location>
</feature>
<evidence type="ECO:0000259" key="6">
    <source>
        <dbReference type="PROSITE" id="PS51805"/>
    </source>
</evidence>
<dbReference type="InterPro" id="IPR052440">
    <property type="entry name" value="Trans_Reg/Chrom_Remod"/>
</dbReference>
<feature type="compositionally biased region" description="Polar residues" evidence="5">
    <location>
        <begin position="260"/>
        <end position="281"/>
    </location>
</feature>
<feature type="compositionally biased region" description="Basic residues" evidence="5">
    <location>
        <begin position="649"/>
        <end position="665"/>
    </location>
</feature>
<comment type="caution">
    <text evidence="7">The sequence shown here is derived from an EMBL/GenBank/DDBJ whole genome shotgun (WGS) entry which is preliminary data.</text>
</comment>
<evidence type="ECO:0000256" key="2">
    <source>
        <dbReference type="ARBA" id="ARBA00022723"/>
    </source>
</evidence>
<feature type="compositionally biased region" description="Polar residues" evidence="5">
    <location>
        <begin position="837"/>
        <end position="854"/>
    </location>
</feature>
<feature type="region of interest" description="Disordered" evidence="5">
    <location>
        <begin position="1124"/>
        <end position="1241"/>
    </location>
</feature>
<feature type="compositionally biased region" description="Basic and acidic residues" evidence="5">
    <location>
        <begin position="1317"/>
        <end position="1347"/>
    </location>
</feature>
<evidence type="ECO:0000256" key="4">
    <source>
        <dbReference type="ARBA" id="ARBA00022833"/>
    </source>
</evidence>
<dbReference type="GO" id="GO:0006357">
    <property type="term" value="P:regulation of transcription by RNA polymerase II"/>
    <property type="evidence" value="ECO:0007669"/>
    <property type="project" value="TreeGrafter"/>
</dbReference>
<reference evidence="7" key="1">
    <citation type="submission" date="2023-03" db="EMBL/GenBank/DDBJ databases">
        <authorList>
            <person name="Steffen K."/>
            <person name="Cardenas P."/>
        </authorList>
    </citation>
    <scope>NUCLEOTIDE SEQUENCE</scope>
</reference>
<dbReference type="GO" id="GO:0008270">
    <property type="term" value="F:zinc ion binding"/>
    <property type="evidence" value="ECO:0007669"/>
    <property type="project" value="UniProtKB-KW"/>
</dbReference>
<feature type="region of interest" description="Disordered" evidence="5">
    <location>
        <begin position="1005"/>
        <end position="1024"/>
    </location>
</feature>
<evidence type="ECO:0000256" key="5">
    <source>
        <dbReference type="SAM" id="MobiDB-lite"/>
    </source>
</evidence>
<feature type="compositionally biased region" description="Basic and acidic residues" evidence="5">
    <location>
        <begin position="1056"/>
        <end position="1065"/>
    </location>
</feature>
<feature type="compositionally biased region" description="Polar residues" evidence="5">
    <location>
        <begin position="909"/>
        <end position="928"/>
    </location>
</feature>
<feature type="compositionally biased region" description="Low complexity" evidence="5">
    <location>
        <begin position="676"/>
        <end position="705"/>
    </location>
</feature>
<feature type="compositionally biased region" description="Pro residues" evidence="5">
    <location>
        <begin position="521"/>
        <end position="544"/>
    </location>
</feature>
<proteinExistence type="predicted"/>
<feature type="compositionally biased region" description="Polar residues" evidence="5">
    <location>
        <begin position="326"/>
        <end position="381"/>
    </location>
</feature>
<dbReference type="Pfam" id="PF13771">
    <property type="entry name" value="zf-HC5HC2H"/>
    <property type="match status" value="1"/>
</dbReference>
<evidence type="ECO:0000313" key="8">
    <source>
        <dbReference type="Proteomes" id="UP001174909"/>
    </source>
</evidence>
<sequence length="1595" mass="174232">MEEVTSGEVEERGGLCAESVCDDQVPAVGQQTEVGGESDSNGEGDDVVSSLTGFSNPESCTGRSRSETSPEQISGGASQRTTKHDSNIRPDSVQQEEAVTTSSESCSSVVPHEACSGTGSSEALKLERVCNLVNYDSSDSDDSSIKTPTIENLEEEDGQVFQYPDSNSKTMEYGEQTDTGEVSAGSGVRASNEQTIGTAEQTEGGYQDGGYWNENGCWVDSQGQVWQPPEGYWQQDWTQGTEGEEGTWQDYGVDHGRGCDSQTQSQKAQAGQENEWVTQGEANLKQPDGVEEVAAHQPQGHFSNQEQSAGHCSTSTNSERLHYDQSAYQDGSSRQQSAHSGANTQSSNDAQNSNPQDCGSNDDTTYVQRHNYTSSDPNVTPSYDPRVQQHAHAYPAQHTYGHQDHYYQQGGENQQQRQQQYTGPVQYNQQEQYHSYSQEYHDQHQSYTQNSTGWSSYQYPGQQSHGSGWNDENSSWYQQQPAGAASHGHDTQSYNRHHGFEQGYHTPSDYERPLSLQFAPGGPPHGQPPPAPYGIPHPPPSHPPPHAHHYSPHSAPPPSHLPVPTPPPPHLSTPPPPPPPPQHHLSTPPHPPHLPTPPPYSSLSDPPLPPLLPPRPPPQSISHSSYSPSPQTHGVDEHYSRSTPPWPSRQHHSNHSNNSRRKWKYYRRESSHSRSSHYSSGVPSSPANSVSSDVSSTSRDSPVPVQHSPVAGSPDDSESHRPVSKTVFSNQLRDPRRCSPPVSVREKSPSMKGARYNSSPSNLTNKKSSSRKESSGSSPSSTRSTKETEQKKVEKPDVKDSKQTNTKKQSAKEPASFPKSSLTGFRIPKHSEKGKSQSDNPSTPARLTAPTTKVNNKEEKPKTNADISQAKSGVGTTSGSAAETVGSQPLAAPEGAKVDSEAKEPAKESITTPQISTENSLPPGLTPQQDLVSLFKSIDSTTLSALASTIQLALNSNSGKKMKLSTSSEEKVPSPLTTTKVETVECKDELKQPTLPANPEVEVFSATSSVPTASITPQDVKTDVSQEAEYSSADTHKVLKEVKSDTDTPESGSAKEAVRGEHDMLPDAMPAQSLKGKSKALVIGPPRRVIATVLSTNVAPPHLENPKKSTELTVCIPIHKEVTLHVKSTKDSPKETEEKMSDRDVANKEAGENISDRDVANKEAGEKMSDRDVANEEAGEKMSDRDVAKMSDRDVANKEKMSDRDVANKEVEKRMSDRDVAKTKDTHNPSEEETNEAEIIPSDIISPTLSLLKAQDLMFDPKFMYKEYNLRRLRKQEVSPEQCKPQKKKKFDKTSPASKQKGTEKGEELDSDTEADMSPRLDRVKRGRVEGDKELSCEPPEPKKPREDAEEVVAEATRGESEKQTNPKDDEQTSVRLLDFQVSIPRHGSPPLPLTLTQLLSMPKNDEQNQNSKFAEYSPTKEVEKCNKRKNVVRTGSSVAKGAPSVGGGVLEHRLSGRPQLICSLCKLKGGVSNLGFLFGPYFYHPDTESSADSSTTSSSRSNVEVWLHEDCAVWAAGICLVGRELKGLKEALADASKMVCTACKRPGATLFCASRGCKNIYHFPCANEKGCVLMEDNFQTHCPKHKDIRVQIDT</sequence>
<feature type="compositionally biased region" description="Polar residues" evidence="5">
    <location>
        <begin position="164"/>
        <end position="180"/>
    </location>
</feature>
<dbReference type="InterPro" id="IPR001965">
    <property type="entry name" value="Znf_PHD"/>
</dbReference>
<feature type="region of interest" description="Disordered" evidence="5">
    <location>
        <begin position="958"/>
        <end position="981"/>
    </location>
</feature>
<evidence type="ECO:0000256" key="3">
    <source>
        <dbReference type="ARBA" id="ARBA00022771"/>
    </source>
</evidence>
<feature type="compositionally biased region" description="Pro residues" evidence="5">
    <location>
        <begin position="554"/>
        <end position="619"/>
    </location>
</feature>
<accession>A0AA35S0M1</accession>
<dbReference type="Proteomes" id="UP001174909">
    <property type="component" value="Unassembled WGS sequence"/>
</dbReference>
<feature type="compositionally biased region" description="Basic and acidic residues" evidence="5">
    <location>
        <begin position="784"/>
        <end position="802"/>
    </location>
</feature>
<keyword evidence="2" id="KW-0479">Metal-binding</keyword>
<feature type="compositionally biased region" description="Polar residues" evidence="5">
    <location>
        <begin position="300"/>
        <end position="318"/>
    </location>
</feature>
<feature type="compositionally biased region" description="Polar residues" evidence="5">
    <location>
        <begin position="445"/>
        <end position="481"/>
    </location>
</feature>
<feature type="compositionally biased region" description="Basic and acidic residues" evidence="5">
    <location>
        <begin position="1124"/>
        <end position="1230"/>
    </location>
</feature>
<feature type="compositionally biased region" description="Low complexity" evidence="5">
    <location>
        <begin position="96"/>
        <end position="110"/>
    </location>
</feature>
<evidence type="ECO:0000256" key="1">
    <source>
        <dbReference type="ARBA" id="ARBA00022553"/>
    </source>
</evidence>
<keyword evidence="1" id="KW-0597">Phosphoprotein</keyword>
<feature type="region of interest" description="Disordered" evidence="5">
    <location>
        <begin position="1"/>
        <end position="121"/>
    </location>
</feature>
<feature type="compositionally biased region" description="Polar residues" evidence="5">
    <location>
        <begin position="189"/>
        <end position="201"/>
    </location>
</feature>
<gene>
    <name evidence="7" type="ORF">GBAR_LOCUS11911</name>
</gene>
<protein>
    <submittedName>
        <fullName evidence="7">Retinoic acid-induced protein 1</fullName>
    </submittedName>
</protein>
<feature type="region of interest" description="Disordered" evidence="5">
    <location>
        <begin position="1272"/>
        <end position="1372"/>
    </location>
</feature>
<dbReference type="EMBL" id="CASHTH010001783">
    <property type="protein sequence ID" value="CAI8019877.1"/>
    <property type="molecule type" value="Genomic_DNA"/>
</dbReference>
<feature type="compositionally biased region" description="Basic and acidic residues" evidence="5">
    <location>
        <begin position="896"/>
        <end position="907"/>
    </location>
</feature>
<dbReference type="PANTHER" id="PTHR14955">
    <property type="entry name" value="RETINOIC ACID INDUCED 1/TRANSCRIPTION FACTOR 20"/>
    <property type="match status" value="1"/>
</dbReference>
<feature type="compositionally biased region" description="Low complexity" evidence="5">
    <location>
        <begin position="620"/>
        <end position="630"/>
    </location>
</feature>
<feature type="compositionally biased region" description="Polar residues" evidence="5">
    <location>
        <begin position="756"/>
        <end position="765"/>
    </location>
</feature>
<keyword evidence="8" id="KW-1185">Reference proteome</keyword>
<dbReference type="PROSITE" id="PS51805">
    <property type="entry name" value="EPHD"/>
    <property type="match status" value="1"/>
</dbReference>
<feature type="region of interest" description="Disordered" evidence="5">
    <location>
        <begin position="135"/>
        <end position="928"/>
    </location>
</feature>
<feature type="region of interest" description="Disordered" evidence="5">
    <location>
        <begin position="1029"/>
        <end position="1080"/>
    </location>
</feature>
<feature type="compositionally biased region" description="Polar residues" evidence="5">
    <location>
        <begin position="49"/>
        <end position="80"/>
    </location>
</feature>
<organism evidence="7 8">
    <name type="scientific">Geodia barretti</name>
    <name type="common">Barrett's horny sponge</name>
    <dbReference type="NCBI Taxonomy" id="519541"/>
    <lineage>
        <taxon>Eukaryota</taxon>
        <taxon>Metazoa</taxon>
        <taxon>Porifera</taxon>
        <taxon>Demospongiae</taxon>
        <taxon>Heteroscleromorpha</taxon>
        <taxon>Tetractinellida</taxon>
        <taxon>Astrophorina</taxon>
        <taxon>Geodiidae</taxon>
        <taxon>Geodia</taxon>
    </lineage>
</organism>
<feature type="compositionally biased region" description="Polar residues" evidence="5">
    <location>
        <begin position="865"/>
        <end position="887"/>
    </location>
</feature>
<dbReference type="Gene3D" id="3.30.40.10">
    <property type="entry name" value="Zinc/RING finger domain, C3HC4 (zinc finger)"/>
    <property type="match status" value="1"/>
</dbReference>
<feature type="compositionally biased region" description="Basic and acidic residues" evidence="5">
    <location>
        <begin position="1034"/>
        <end position="1046"/>
    </location>
</feature>
<feature type="compositionally biased region" description="Basic and acidic residues" evidence="5">
    <location>
        <begin position="1357"/>
        <end position="1372"/>
    </location>
</feature>
<dbReference type="InterPro" id="IPR013083">
    <property type="entry name" value="Znf_RING/FYVE/PHD"/>
</dbReference>
<keyword evidence="4" id="KW-0862">Zinc</keyword>
<dbReference type="PANTHER" id="PTHR14955:SF4">
    <property type="entry name" value="PHD-TYPE DOMAIN-CONTAINING PROTEIN"/>
    <property type="match status" value="1"/>
</dbReference>
<evidence type="ECO:0000313" key="7">
    <source>
        <dbReference type="EMBL" id="CAI8019877.1"/>
    </source>
</evidence>
<keyword evidence="3" id="KW-0863">Zinc-finger</keyword>
<feature type="compositionally biased region" description="Polar residues" evidence="5">
    <location>
        <begin position="958"/>
        <end position="967"/>
    </location>
</feature>
<dbReference type="SMART" id="SM00249">
    <property type="entry name" value="PHD"/>
    <property type="match status" value="1"/>
</dbReference>
<dbReference type="GO" id="GO:0005634">
    <property type="term" value="C:nucleus"/>
    <property type="evidence" value="ECO:0007669"/>
    <property type="project" value="TreeGrafter"/>
</dbReference>
<feature type="compositionally biased region" description="Low complexity" evidence="5">
    <location>
        <begin position="406"/>
        <end position="438"/>
    </location>
</feature>
<dbReference type="InterPro" id="IPR034732">
    <property type="entry name" value="EPHD"/>
</dbReference>